<name>A0A139WDT0_TRICA</name>
<dbReference type="AlphaFoldDB" id="A0A139WDT0"/>
<evidence type="ECO:0000313" key="2">
    <source>
        <dbReference type="Proteomes" id="UP000007266"/>
    </source>
</evidence>
<proteinExistence type="predicted"/>
<reference evidence="1 2" key="2">
    <citation type="journal article" date="2010" name="Nucleic Acids Res.">
        <title>BeetleBase in 2010: revisions to provide comprehensive genomic information for Tribolium castaneum.</title>
        <authorList>
            <person name="Kim H.S."/>
            <person name="Murphy T."/>
            <person name="Xia J."/>
            <person name="Caragea D."/>
            <person name="Park Y."/>
            <person name="Beeman R.W."/>
            <person name="Lorenzen M.D."/>
            <person name="Butcher S."/>
            <person name="Manak J.R."/>
            <person name="Brown S.J."/>
        </authorList>
    </citation>
    <scope>GENOME REANNOTATION</scope>
    <source>
        <strain evidence="1 2">Georgia GA2</strain>
    </source>
</reference>
<dbReference type="InParanoid" id="A0A139WDT0"/>
<evidence type="ECO:0000313" key="1">
    <source>
        <dbReference type="EMBL" id="KYB26015.1"/>
    </source>
</evidence>
<keyword evidence="2" id="KW-1185">Reference proteome</keyword>
<organism evidence="1 2">
    <name type="scientific">Tribolium castaneum</name>
    <name type="common">Red flour beetle</name>
    <dbReference type="NCBI Taxonomy" id="7070"/>
    <lineage>
        <taxon>Eukaryota</taxon>
        <taxon>Metazoa</taxon>
        <taxon>Ecdysozoa</taxon>
        <taxon>Arthropoda</taxon>
        <taxon>Hexapoda</taxon>
        <taxon>Insecta</taxon>
        <taxon>Pterygota</taxon>
        <taxon>Neoptera</taxon>
        <taxon>Endopterygota</taxon>
        <taxon>Coleoptera</taxon>
        <taxon>Polyphaga</taxon>
        <taxon>Cucujiformia</taxon>
        <taxon>Tenebrionidae</taxon>
        <taxon>Tenebrionidae incertae sedis</taxon>
        <taxon>Tribolium</taxon>
    </lineage>
</organism>
<accession>A0A139WDT0</accession>
<protein>
    <submittedName>
        <fullName evidence="1">Uncharacterized protein</fullName>
    </submittedName>
</protein>
<gene>
    <name evidence="1" type="primary">AUGUSTUS-3.0.2_33917</name>
    <name evidence="1" type="ORF">TcasGA2_TC033917</name>
</gene>
<dbReference type="EMBL" id="KQ971357">
    <property type="protein sequence ID" value="KYB26015.1"/>
    <property type="molecule type" value="Genomic_DNA"/>
</dbReference>
<sequence>MDYVRVSKYFETRIFKVRFGEPQVSITQFSQMCKIFL</sequence>
<dbReference type="Proteomes" id="UP000007266">
    <property type="component" value="Linkage group 8"/>
</dbReference>
<reference evidence="1 2" key="1">
    <citation type="journal article" date="2008" name="Nature">
        <title>The genome of the model beetle and pest Tribolium castaneum.</title>
        <authorList>
            <consortium name="Tribolium Genome Sequencing Consortium"/>
            <person name="Richards S."/>
            <person name="Gibbs R.A."/>
            <person name="Weinstock G.M."/>
            <person name="Brown S.J."/>
            <person name="Denell R."/>
            <person name="Beeman R.W."/>
            <person name="Gibbs R."/>
            <person name="Beeman R.W."/>
            <person name="Brown S.J."/>
            <person name="Bucher G."/>
            <person name="Friedrich M."/>
            <person name="Grimmelikhuijzen C.J."/>
            <person name="Klingler M."/>
            <person name="Lorenzen M."/>
            <person name="Richards S."/>
            <person name="Roth S."/>
            <person name="Schroder R."/>
            <person name="Tautz D."/>
            <person name="Zdobnov E.M."/>
            <person name="Muzny D."/>
            <person name="Gibbs R.A."/>
            <person name="Weinstock G.M."/>
            <person name="Attaway T."/>
            <person name="Bell S."/>
            <person name="Buhay C.J."/>
            <person name="Chandrabose M.N."/>
            <person name="Chavez D."/>
            <person name="Clerk-Blankenburg K.P."/>
            <person name="Cree A."/>
            <person name="Dao M."/>
            <person name="Davis C."/>
            <person name="Chacko J."/>
            <person name="Dinh H."/>
            <person name="Dugan-Rocha S."/>
            <person name="Fowler G."/>
            <person name="Garner T.T."/>
            <person name="Garnes J."/>
            <person name="Gnirke A."/>
            <person name="Hawes A."/>
            <person name="Hernandez J."/>
            <person name="Hines S."/>
            <person name="Holder M."/>
            <person name="Hume J."/>
            <person name="Jhangiani S.N."/>
            <person name="Joshi V."/>
            <person name="Khan Z.M."/>
            <person name="Jackson L."/>
            <person name="Kovar C."/>
            <person name="Kowis A."/>
            <person name="Lee S."/>
            <person name="Lewis L.R."/>
            <person name="Margolis J."/>
            <person name="Morgan M."/>
            <person name="Nazareth L.V."/>
            <person name="Nguyen N."/>
            <person name="Okwuonu G."/>
            <person name="Parker D."/>
            <person name="Richards S."/>
            <person name="Ruiz S.J."/>
            <person name="Santibanez J."/>
            <person name="Savard J."/>
            <person name="Scherer S.E."/>
            <person name="Schneider B."/>
            <person name="Sodergren E."/>
            <person name="Tautz D."/>
            <person name="Vattahil S."/>
            <person name="Villasana D."/>
            <person name="White C.S."/>
            <person name="Wright R."/>
            <person name="Park Y."/>
            <person name="Beeman R.W."/>
            <person name="Lord J."/>
            <person name="Oppert B."/>
            <person name="Lorenzen M."/>
            <person name="Brown S."/>
            <person name="Wang L."/>
            <person name="Savard J."/>
            <person name="Tautz D."/>
            <person name="Richards S."/>
            <person name="Weinstock G."/>
            <person name="Gibbs R.A."/>
            <person name="Liu Y."/>
            <person name="Worley K."/>
            <person name="Weinstock G."/>
            <person name="Elsik C.G."/>
            <person name="Reese J.T."/>
            <person name="Elhaik E."/>
            <person name="Landan G."/>
            <person name="Graur D."/>
            <person name="Arensburger P."/>
            <person name="Atkinson P."/>
            <person name="Beeman R.W."/>
            <person name="Beidler J."/>
            <person name="Brown S.J."/>
            <person name="Demuth J.P."/>
            <person name="Drury D.W."/>
            <person name="Du Y.Z."/>
            <person name="Fujiwara H."/>
            <person name="Lorenzen M."/>
            <person name="Maselli V."/>
            <person name="Osanai M."/>
            <person name="Park Y."/>
            <person name="Robertson H.M."/>
            <person name="Tu Z."/>
            <person name="Wang J.J."/>
            <person name="Wang S."/>
            <person name="Richards S."/>
            <person name="Song H."/>
            <person name="Zhang L."/>
            <person name="Sodergren E."/>
            <person name="Werner D."/>
            <person name="Stanke M."/>
            <person name="Morgenstern B."/>
            <person name="Solovyev V."/>
            <person name="Kosarev P."/>
            <person name="Brown G."/>
            <person name="Chen H.C."/>
            <person name="Ermolaeva O."/>
            <person name="Hlavina W."/>
            <person name="Kapustin Y."/>
            <person name="Kiryutin B."/>
            <person name="Kitts P."/>
            <person name="Maglott D."/>
            <person name="Pruitt K."/>
            <person name="Sapojnikov V."/>
            <person name="Souvorov A."/>
            <person name="Mackey A.J."/>
            <person name="Waterhouse R.M."/>
            <person name="Wyder S."/>
            <person name="Zdobnov E.M."/>
            <person name="Zdobnov E.M."/>
            <person name="Wyder S."/>
            <person name="Kriventseva E.V."/>
            <person name="Kadowaki T."/>
            <person name="Bork P."/>
            <person name="Aranda M."/>
            <person name="Bao R."/>
            <person name="Beermann A."/>
            <person name="Berns N."/>
            <person name="Bolognesi R."/>
            <person name="Bonneton F."/>
            <person name="Bopp D."/>
            <person name="Brown S.J."/>
            <person name="Bucher G."/>
            <person name="Butts T."/>
            <person name="Chaumot A."/>
            <person name="Denell R.E."/>
            <person name="Ferrier D.E."/>
            <person name="Friedrich M."/>
            <person name="Gordon C.M."/>
            <person name="Jindra M."/>
            <person name="Klingler M."/>
            <person name="Lan Q."/>
            <person name="Lattorff H.M."/>
            <person name="Laudet V."/>
            <person name="von Levetsow C."/>
            <person name="Liu Z."/>
            <person name="Lutz R."/>
            <person name="Lynch J.A."/>
            <person name="da Fonseca R.N."/>
            <person name="Posnien N."/>
            <person name="Reuter R."/>
            <person name="Roth S."/>
            <person name="Savard J."/>
            <person name="Schinko J.B."/>
            <person name="Schmitt C."/>
            <person name="Schoppmeier M."/>
            <person name="Schroder R."/>
            <person name="Shippy T.D."/>
            <person name="Simonnet F."/>
            <person name="Marques-Souza H."/>
            <person name="Tautz D."/>
            <person name="Tomoyasu Y."/>
            <person name="Trauner J."/>
            <person name="Van der Zee M."/>
            <person name="Vervoort M."/>
            <person name="Wittkopp N."/>
            <person name="Wimmer E.A."/>
            <person name="Yang X."/>
            <person name="Jones A.K."/>
            <person name="Sattelle D.B."/>
            <person name="Ebert P.R."/>
            <person name="Nelson D."/>
            <person name="Scott J.G."/>
            <person name="Beeman R.W."/>
            <person name="Muthukrishnan S."/>
            <person name="Kramer K.J."/>
            <person name="Arakane Y."/>
            <person name="Beeman R.W."/>
            <person name="Zhu Q."/>
            <person name="Hogenkamp D."/>
            <person name="Dixit R."/>
            <person name="Oppert B."/>
            <person name="Jiang H."/>
            <person name="Zou Z."/>
            <person name="Marshall J."/>
            <person name="Elpidina E."/>
            <person name="Vinokurov K."/>
            <person name="Oppert C."/>
            <person name="Zou Z."/>
            <person name="Evans J."/>
            <person name="Lu Z."/>
            <person name="Zhao P."/>
            <person name="Sumathipala N."/>
            <person name="Altincicek B."/>
            <person name="Vilcinskas A."/>
            <person name="Williams M."/>
            <person name="Hultmark D."/>
            <person name="Hetru C."/>
            <person name="Jiang H."/>
            <person name="Grimmelikhuijzen C.J."/>
            <person name="Hauser F."/>
            <person name="Cazzamali G."/>
            <person name="Williamson M."/>
            <person name="Park Y."/>
            <person name="Li B."/>
            <person name="Tanaka Y."/>
            <person name="Predel R."/>
            <person name="Neupert S."/>
            <person name="Schachtner J."/>
            <person name="Verleyen P."/>
            <person name="Raible F."/>
            <person name="Bork P."/>
            <person name="Friedrich M."/>
            <person name="Walden K.K."/>
            <person name="Robertson H.M."/>
            <person name="Angeli S."/>
            <person name="Foret S."/>
            <person name="Bucher G."/>
            <person name="Schuetz S."/>
            <person name="Maleszka R."/>
            <person name="Wimmer E.A."/>
            <person name="Beeman R.W."/>
            <person name="Lorenzen M."/>
            <person name="Tomoyasu Y."/>
            <person name="Miller S.C."/>
            <person name="Grossmann D."/>
            <person name="Bucher G."/>
        </authorList>
    </citation>
    <scope>NUCLEOTIDE SEQUENCE [LARGE SCALE GENOMIC DNA]</scope>
    <source>
        <strain evidence="1 2">Georgia GA2</strain>
    </source>
</reference>